<evidence type="ECO:0000313" key="3">
    <source>
        <dbReference type="Proteomes" id="UP001216579"/>
    </source>
</evidence>
<keyword evidence="3" id="KW-1185">Reference proteome</keyword>
<gene>
    <name evidence="2" type="ORF">P3G67_24860</name>
</gene>
<comment type="caution">
    <text evidence="2">The sequence shown here is derived from an EMBL/GenBank/DDBJ whole genome shotgun (WGS) entry which is preliminary data.</text>
</comment>
<evidence type="ECO:0000256" key="1">
    <source>
        <dbReference type="SAM" id="MobiDB-lite"/>
    </source>
</evidence>
<proteinExistence type="predicted"/>
<dbReference type="RefSeq" id="WP_276095469.1">
    <property type="nucleotide sequence ID" value="NZ_JARJBC010000017.1"/>
</dbReference>
<evidence type="ECO:0000313" key="2">
    <source>
        <dbReference type="EMBL" id="MDF3292404.1"/>
    </source>
</evidence>
<feature type="region of interest" description="Disordered" evidence="1">
    <location>
        <begin position="28"/>
        <end position="58"/>
    </location>
</feature>
<organism evidence="2 3">
    <name type="scientific">Streptomyces silvisoli</name>
    <dbReference type="NCBI Taxonomy" id="3034235"/>
    <lineage>
        <taxon>Bacteria</taxon>
        <taxon>Bacillati</taxon>
        <taxon>Actinomycetota</taxon>
        <taxon>Actinomycetes</taxon>
        <taxon>Kitasatosporales</taxon>
        <taxon>Streptomycetaceae</taxon>
        <taxon>Streptomyces</taxon>
    </lineage>
</organism>
<dbReference type="EMBL" id="JARJBC010000017">
    <property type="protein sequence ID" value="MDF3292404.1"/>
    <property type="molecule type" value="Genomic_DNA"/>
</dbReference>
<dbReference type="Proteomes" id="UP001216579">
    <property type="component" value="Unassembled WGS sequence"/>
</dbReference>
<accession>A0ABT5ZSA2</accession>
<protein>
    <submittedName>
        <fullName evidence="2">Uncharacterized protein</fullName>
    </submittedName>
</protein>
<name>A0ABT5ZSA2_9ACTN</name>
<feature type="compositionally biased region" description="Low complexity" evidence="1">
    <location>
        <begin position="28"/>
        <end position="48"/>
    </location>
</feature>
<reference evidence="2 3" key="1">
    <citation type="submission" date="2023-03" db="EMBL/GenBank/DDBJ databases">
        <title>Draft genome sequence of Streptomyces sp. RB6PN23 isolated from peat swamp forest in Thailand.</title>
        <authorList>
            <person name="Klaysubun C."/>
            <person name="Duangmal K."/>
        </authorList>
    </citation>
    <scope>NUCLEOTIDE SEQUENCE [LARGE SCALE GENOMIC DNA]</scope>
    <source>
        <strain evidence="2 3">RB6PN23</strain>
    </source>
</reference>
<sequence>MAGYLVNITSDVWDAAAYQDAVAKVRRQPAVAAPSATSTSTQQATASANGRRAAPRRR</sequence>